<keyword evidence="2" id="KW-0282">Flagellum</keyword>
<accession>A0A3N7JQJ3</accession>
<reference evidence="2 3" key="1">
    <citation type="submission" date="2018-08" db="EMBL/GenBank/DDBJ databases">
        <authorList>
            <person name="Khan S.A."/>
            <person name="Jeon C.O."/>
            <person name="Chun B.H."/>
            <person name="Jeong S.E."/>
        </authorList>
    </citation>
    <scope>NUCLEOTIDE SEQUENCE [LARGE SCALE GENOMIC DNA]</scope>
    <source>
        <strain evidence="2 3">S-16</strain>
    </source>
</reference>
<evidence type="ECO:0000256" key="1">
    <source>
        <dbReference type="SAM" id="MobiDB-lite"/>
    </source>
</evidence>
<sequence length="187" mass="20866">MRPVHGEHLRAWPVEAAQDDPVTAQRRFEVALRQGRHPGDGTDDDDGQGSQRQDAHRVRQLSMSASPQVLMHVLRQSVQRDVPDDDGRGGDGIEGLLRDIADFVRVGRRMPGDRWRLSFRLRPEVLEDTELEIACTGGELSVVLRTASEQSYRVIVEGLPALNAALAQRQLGGHCAGIFWVNPHELR</sequence>
<comment type="caution">
    <text evidence="2">The sequence shown here is derived from an EMBL/GenBank/DDBJ whole genome shotgun (WGS) entry which is preliminary data.</text>
</comment>
<keyword evidence="2" id="KW-0969">Cilium</keyword>
<dbReference type="InterPro" id="IPR013390">
    <property type="entry name" value="T3SS_HpaP"/>
</dbReference>
<gene>
    <name evidence="2" type="ORF">DZC73_27900</name>
</gene>
<dbReference type="Pfam" id="PF09483">
    <property type="entry name" value="HpaP"/>
    <property type="match status" value="1"/>
</dbReference>
<dbReference type="Proteomes" id="UP000267464">
    <property type="component" value="Unassembled WGS sequence"/>
</dbReference>
<dbReference type="AlphaFoldDB" id="A0A3N7JQJ3"/>
<proteinExistence type="predicted"/>
<dbReference type="RefSeq" id="WP_124543693.1">
    <property type="nucleotide sequence ID" value="NZ_QUSW01000011.1"/>
</dbReference>
<feature type="region of interest" description="Disordered" evidence="1">
    <location>
        <begin position="1"/>
        <end position="59"/>
    </location>
</feature>
<keyword evidence="2" id="KW-0966">Cell projection</keyword>
<evidence type="ECO:0000313" key="3">
    <source>
        <dbReference type="Proteomes" id="UP000267464"/>
    </source>
</evidence>
<organism evidence="2 3">
    <name type="scientific">Piscinibacter terrae</name>
    <dbReference type="NCBI Taxonomy" id="2496871"/>
    <lineage>
        <taxon>Bacteria</taxon>
        <taxon>Pseudomonadati</taxon>
        <taxon>Pseudomonadota</taxon>
        <taxon>Betaproteobacteria</taxon>
        <taxon>Burkholderiales</taxon>
        <taxon>Sphaerotilaceae</taxon>
        <taxon>Piscinibacter</taxon>
    </lineage>
</organism>
<evidence type="ECO:0000313" key="2">
    <source>
        <dbReference type="EMBL" id="RQP21325.1"/>
    </source>
</evidence>
<protein>
    <submittedName>
        <fullName evidence="2">Flagellar hook-length control protein FliK</fullName>
    </submittedName>
</protein>
<dbReference type="EMBL" id="QUSW01000011">
    <property type="protein sequence ID" value="RQP21325.1"/>
    <property type="molecule type" value="Genomic_DNA"/>
</dbReference>
<name>A0A3N7JQJ3_9BURK</name>
<feature type="compositionally biased region" description="Basic and acidic residues" evidence="1">
    <location>
        <begin position="1"/>
        <end position="10"/>
    </location>
</feature>
<reference evidence="2 3" key="2">
    <citation type="submission" date="2018-12" db="EMBL/GenBank/DDBJ databases">
        <title>Rhizobacter gummiphilus sp. nov., a rubber-degrading bacterium isolated from the soil of a botanical garden in Japan.</title>
        <authorList>
            <person name="Shunsuke S.S."/>
        </authorList>
    </citation>
    <scope>NUCLEOTIDE SEQUENCE [LARGE SCALE GENOMIC DNA]</scope>
    <source>
        <strain evidence="2 3">S-16</strain>
    </source>
</reference>
<keyword evidence="3" id="KW-1185">Reference proteome</keyword>